<dbReference type="RefSeq" id="WP_276237527.1">
    <property type="nucleotide sequence ID" value="NZ_CP119989.1"/>
</dbReference>
<dbReference type="EMBL" id="JBHTAG010000003">
    <property type="protein sequence ID" value="MFC7097980.1"/>
    <property type="molecule type" value="Genomic_DNA"/>
</dbReference>
<dbReference type="AlphaFoldDB" id="A0ABD5X0F4"/>
<proteinExistence type="predicted"/>
<comment type="caution">
    <text evidence="2">The sequence shown here is derived from an EMBL/GenBank/DDBJ whole genome shotgun (WGS) entry which is preliminary data.</text>
</comment>
<dbReference type="PROSITE" id="PS51257">
    <property type="entry name" value="PROKAR_LIPOPROTEIN"/>
    <property type="match status" value="1"/>
</dbReference>
<feature type="region of interest" description="Disordered" evidence="1">
    <location>
        <begin position="20"/>
        <end position="82"/>
    </location>
</feature>
<gene>
    <name evidence="2" type="ORF">ACFQKD_11765</name>
</gene>
<organism evidence="2 3">
    <name type="scientific">Halobaculum marinum</name>
    <dbReference type="NCBI Taxonomy" id="3031996"/>
    <lineage>
        <taxon>Archaea</taxon>
        <taxon>Methanobacteriati</taxon>
        <taxon>Methanobacteriota</taxon>
        <taxon>Stenosarchaea group</taxon>
        <taxon>Halobacteria</taxon>
        <taxon>Halobacteriales</taxon>
        <taxon>Haloferacaceae</taxon>
        <taxon>Halobaculum</taxon>
    </lineage>
</organism>
<evidence type="ECO:0000256" key="1">
    <source>
        <dbReference type="SAM" id="MobiDB-lite"/>
    </source>
</evidence>
<dbReference type="GeneID" id="79271101"/>
<dbReference type="Proteomes" id="UP001596388">
    <property type="component" value="Unassembled WGS sequence"/>
</dbReference>
<feature type="compositionally biased region" description="Acidic residues" evidence="1">
    <location>
        <begin position="29"/>
        <end position="41"/>
    </location>
</feature>
<reference evidence="2 3" key="1">
    <citation type="journal article" date="2019" name="Int. J. Syst. Evol. Microbiol.">
        <title>The Global Catalogue of Microorganisms (GCM) 10K type strain sequencing project: providing services to taxonomists for standard genome sequencing and annotation.</title>
        <authorList>
            <consortium name="The Broad Institute Genomics Platform"/>
            <consortium name="The Broad Institute Genome Sequencing Center for Infectious Disease"/>
            <person name="Wu L."/>
            <person name="Ma J."/>
        </authorList>
    </citation>
    <scope>NUCLEOTIDE SEQUENCE [LARGE SCALE GENOMIC DNA]</scope>
    <source>
        <strain evidence="2 3">DT55</strain>
    </source>
</reference>
<keyword evidence="3" id="KW-1185">Reference proteome</keyword>
<evidence type="ECO:0000313" key="3">
    <source>
        <dbReference type="Proteomes" id="UP001596388"/>
    </source>
</evidence>
<protein>
    <submittedName>
        <fullName evidence="2">Uncharacterized protein</fullName>
    </submittedName>
</protein>
<accession>A0ABD5X0F4</accession>
<sequence length="173" mass="17731">MDRRRVLAGAASVGTFALAGCTGAAGDGSDGDSEETTDDTETGGAGSNTSEGGDGESDGPSITDTQFERLGDADESGGRGSIRFSDATVTCAGVIQGRNGCMEAALDAATYDASADELRVRVTTVDEGGDACTQQIVDREYEATVTFEGGLPGRVVLEHEWMDGVYEVAVATR</sequence>
<name>A0ABD5X0F4_9EURY</name>
<evidence type="ECO:0000313" key="2">
    <source>
        <dbReference type="EMBL" id="MFC7097980.1"/>
    </source>
</evidence>